<feature type="transmembrane region" description="Helical" evidence="6">
    <location>
        <begin position="38"/>
        <end position="57"/>
    </location>
</feature>
<keyword evidence="2" id="KW-1003">Cell membrane</keyword>
<dbReference type="PANTHER" id="PTHR43124">
    <property type="entry name" value="PURINE EFFLUX PUMP PBUE"/>
    <property type="match status" value="1"/>
</dbReference>
<dbReference type="SUPFAM" id="SSF103473">
    <property type="entry name" value="MFS general substrate transporter"/>
    <property type="match status" value="1"/>
</dbReference>
<keyword evidence="9" id="KW-1185">Reference proteome</keyword>
<keyword evidence="4 6" id="KW-1133">Transmembrane helix</keyword>
<dbReference type="InterPro" id="IPR036259">
    <property type="entry name" value="MFS_trans_sf"/>
</dbReference>
<feature type="transmembrane region" description="Helical" evidence="6">
    <location>
        <begin position="231"/>
        <end position="250"/>
    </location>
</feature>
<comment type="subcellular location">
    <subcellularLocation>
        <location evidence="1">Cell membrane</location>
        <topology evidence="1">Multi-pass membrane protein</topology>
    </subcellularLocation>
</comment>
<evidence type="ECO:0000256" key="2">
    <source>
        <dbReference type="ARBA" id="ARBA00022475"/>
    </source>
</evidence>
<dbReference type="EMBL" id="QJRY01000013">
    <property type="protein sequence ID" value="PYB69810.1"/>
    <property type="molecule type" value="Genomic_DNA"/>
</dbReference>
<dbReference type="PROSITE" id="PS50850">
    <property type="entry name" value="MFS"/>
    <property type="match status" value="1"/>
</dbReference>
<evidence type="ECO:0000256" key="3">
    <source>
        <dbReference type="ARBA" id="ARBA00022692"/>
    </source>
</evidence>
<dbReference type="RefSeq" id="WP_110794038.1">
    <property type="nucleotide sequence ID" value="NZ_QJRY01000013.1"/>
</dbReference>
<evidence type="ECO:0000256" key="1">
    <source>
        <dbReference type="ARBA" id="ARBA00004651"/>
    </source>
</evidence>
<protein>
    <submittedName>
        <fullName evidence="8">MFS transporter</fullName>
    </submittedName>
</protein>
<sequence>MILWILGLSAAYAVALNGTMVMPVVVLAMSKLAGYDEGLATVVASAELAGVAIYGIFLPKLAVRSWRPVAIVGLLAVILGEAASFWQQTPALLAGARFVTGLGEGAIFSIVAMNLASLANAERLWGALALIGGTAMGILLFVVSLMPHQEAEAPVFLTLTLFAALMAPLFLLIAKRPMAMERATAHSKLDRSKMLLTMVIVFMVYAVQAGQWAICGYVGERVGLSNAEVGFYLAVSSLAGFVGAIVPSMTQDKSKRLPFVMLGFLVMAVSVYYLFNIFTPVVFISTQILVNVGFFIVTPFVTGVLTENDPDGSLMSRILVIAIVGATLGTAVAGPVFVSAGPAAFAWSCLLPLGLAAICAVMVFGHLHRGLPVAAKSGMTE</sequence>
<dbReference type="Pfam" id="PF07690">
    <property type="entry name" value="MFS_1"/>
    <property type="match status" value="1"/>
</dbReference>
<feature type="transmembrane region" description="Helical" evidence="6">
    <location>
        <begin position="257"/>
        <end position="275"/>
    </location>
</feature>
<evidence type="ECO:0000256" key="5">
    <source>
        <dbReference type="ARBA" id="ARBA00023136"/>
    </source>
</evidence>
<feature type="transmembrane region" description="Helical" evidence="6">
    <location>
        <begin position="344"/>
        <end position="367"/>
    </location>
</feature>
<keyword evidence="3 6" id="KW-0812">Transmembrane</keyword>
<gene>
    <name evidence="8" type="ORF">DMY87_23300</name>
</gene>
<evidence type="ECO:0000256" key="4">
    <source>
        <dbReference type="ARBA" id="ARBA00022989"/>
    </source>
</evidence>
<dbReference type="Gene3D" id="1.20.1250.20">
    <property type="entry name" value="MFS general substrate transporter like domains"/>
    <property type="match status" value="1"/>
</dbReference>
<feature type="transmembrane region" description="Helical" evidence="6">
    <location>
        <begin position="69"/>
        <end position="86"/>
    </location>
</feature>
<dbReference type="PANTHER" id="PTHR43124:SF10">
    <property type="entry name" value="PURINE EFFLUX PUMP PBUE"/>
    <property type="match status" value="1"/>
</dbReference>
<accession>A0ABX5NKT3</accession>
<feature type="transmembrane region" description="Helical" evidence="6">
    <location>
        <begin position="153"/>
        <end position="174"/>
    </location>
</feature>
<evidence type="ECO:0000256" key="6">
    <source>
        <dbReference type="SAM" id="Phobius"/>
    </source>
</evidence>
<feature type="transmembrane region" description="Helical" evidence="6">
    <location>
        <begin position="195"/>
        <end position="219"/>
    </location>
</feature>
<comment type="caution">
    <text evidence="8">The sequence shown here is derived from an EMBL/GenBank/DDBJ whole genome shotgun (WGS) entry which is preliminary data.</text>
</comment>
<reference evidence="8 9" key="1">
    <citation type="submission" date="2018-06" db="EMBL/GenBank/DDBJ databases">
        <title>Rhizobium wuzhouense sp. nov., isolated from roots of Oryza officinalis.</title>
        <authorList>
            <person name="Yuan T."/>
        </authorList>
    </citation>
    <scope>NUCLEOTIDE SEQUENCE [LARGE SCALE GENOMIC DNA]</scope>
    <source>
        <strain evidence="8 9">W44</strain>
    </source>
</reference>
<dbReference type="Proteomes" id="UP000247536">
    <property type="component" value="Unassembled WGS sequence"/>
</dbReference>
<evidence type="ECO:0000313" key="8">
    <source>
        <dbReference type="EMBL" id="PYB69810.1"/>
    </source>
</evidence>
<proteinExistence type="predicted"/>
<organism evidence="8 9">
    <name type="scientific">Rhizobium wuzhouense</name>
    <dbReference type="NCBI Taxonomy" id="1986026"/>
    <lineage>
        <taxon>Bacteria</taxon>
        <taxon>Pseudomonadati</taxon>
        <taxon>Pseudomonadota</taxon>
        <taxon>Alphaproteobacteria</taxon>
        <taxon>Hyphomicrobiales</taxon>
        <taxon>Rhizobiaceae</taxon>
        <taxon>Rhizobium/Agrobacterium group</taxon>
        <taxon>Rhizobium</taxon>
    </lineage>
</organism>
<feature type="transmembrane region" description="Helical" evidence="6">
    <location>
        <begin position="281"/>
        <end position="306"/>
    </location>
</feature>
<feature type="domain" description="Major facilitator superfamily (MFS) profile" evidence="7">
    <location>
        <begin position="192"/>
        <end position="381"/>
    </location>
</feature>
<name>A0ABX5NKT3_9HYPH</name>
<evidence type="ECO:0000313" key="9">
    <source>
        <dbReference type="Proteomes" id="UP000247536"/>
    </source>
</evidence>
<dbReference type="InterPro" id="IPR011701">
    <property type="entry name" value="MFS"/>
</dbReference>
<dbReference type="InterPro" id="IPR050189">
    <property type="entry name" value="MFS_Efflux_Transporters"/>
</dbReference>
<feature type="transmembrane region" description="Helical" evidence="6">
    <location>
        <begin position="124"/>
        <end position="147"/>
    </location>
</feature>
<keyword evidence="5 6" id="KW-0472">Membrane</keyword>
<dbReference type="InterPro" id="IPR020846">
    <property type="entry name" value="MFS_dom"/>
</dbReference>
<evidence type="ECO:0000259" key="7">
    <source>
        <dbReference type="PROSITE" id="PS50850"/>
    </source>
</evidence>
<feature type="transmembrane region" description="Helical" evidence="6">
    <location>
        <begin position="92"/>
        <end position="112"/>
    </location>
</feature>
<feature type="transmembrane region" description="Helical" evidence="6">
    <location>
        <begin position="318"/>
        <end position="338"/>
    </location>
</feature>